<organism evidence="1 2">
    <name type="scientific">Helicoverpa armigera</name>
    <name type="common">Cotton bollworm</name>
    <name type="synonym">Heliothis armigera</name>
    <dbReference type="NCBI Taxonomy" id="29058"/>
    <lineage>
        <taxon>Eukaryota</taxon>
        <taxon>Metazoa</taxon>
        <taxon>Ecdysozoa</taxon>
        <taxon>Arthropoda</taxon>
        <taxon>Hexapoda</taxon>
        <taxon>Insecta</taxon>
        <taxon>Pterygota</taxon>
        <taxon>Neoptera</taxon>
        <taxon>Endopterygota</taxon>
        <taxon>Lepidoptera</taxon>
        <taxon>Glossata</taxon>
        <taxon>Ditrysia</taxon>
        <taxon>Noctuoidea</taxon>
        <taxon>Noctuidae</taxon>
        <taxon>Heliothinae</taxon>
        <taxon>Helicoverpa</taxon>
    </lineage>
</organism>
<reference evidence="1 2" key="1">
    <citation type="journal article" date="2017" name="BMC Biol.">
        <title>Genomic innovations, transcriptional plasticity and gene loss underlying the evolution and divergence of two highly polyphagous and invasive Helicoverpa pest species.</title>
        <authorList>
            <person name="Pearce S.L."/>
            <person name="Clarke D.F."/>
            <person name="East P.D."/>
            <person name="Elfekih S."/>
            <person name="Gordon K.H."/>
            <person name="Jermiin L.S."/>
            <person name="McGaughran A."/>
            <person name="Oakeshott J.G."/>
            <person name="Papanikolaou A."/>
            <person name="Perera O.P."/>
            <person name="Rane R.V."/>
            <person name="Richards S."/>
            <person name="Tay W.T."/>
            <person name="Walsh T.K."/>
            <person name="Anderson A."/>
            <person name="Anderson C.J."/>
            <person name="Asgari S."/>
            <person name="Board P.G."/>
            <person name="Bretschneider A."/>
            <person name="Campbell P.M."/>
            <person name="Chertemps T."/>
            <person name="Christeller J.T."/>
            <person name="Coppin C.W."/>
            <person name="Downes S.J."/>
            <person name="Duan G."/>
            <person name="Farnsworth C.A."/>
            <person name="Good R.T."/>
            <person name="Han L.B."/>
            <person name="Han Y.C."/>
            <person name="Hatje K."/>
            <person name="Horne I."/>
            <person name="Huang Y.P."/>
            <person name="Hughes D.S."/>
            <person name="Jacquin-Joly E."/>
            <person name="James W."/>
            <person name="Jhangiani S."/>
            <person name="Kollmar M."/>
            <person name="Kuwar S.S."/>
            <person name="Li S."/>
            <person name="Liu N.Y."/>
            <person name="Maibeche M.T."/>
            <person name="Miller J.R."/>
            <person name="Montagne N."/>
            <person name="Perry T."/>
            <person name="Qu J."/>
            <person name="Song S.V."/>
            <person name="Sutton G.G."/>
            <person name="Vogel H."/>
            <person name="Walenz B.P."/>
            <person name="Xu W."/>
            <person name="Zhang H.J."/>
            <person name="Zou Z."/>
            <person name="Batterham P."/>
            <person name="Edwards O.R."/>
            <person name="Feyereisen R."/>
            <person name="Gibbs R.A."/>
            <person name="Heckel D.G."/>
            <person name="McGrath A."/>
            <person name="Robin C."/>
            <person name="Scherer S.E."/>
            <person name="Worley K.C."/>
            <person name="Wu Y.D."/>
        </authorList>
    </citation>
    <scope>NUCLEOTIDE SEQUENCE [LARGE SCALE GENOMIC DNA]</scope>
    <source>
        <strain evidence="1">Harm_GR_Male_#8</strain>
        <tissue evidence="1">Whole organism</tissue>
    </source>
</reference>
<dbReference type="Proteomes" id="UP000249218">
    <property type="component" value="Unassembled WGS sequence"/>
</dbReference>
<keyword evidence="2" id="KW-1185">Reference proteome</keyword>
<gene>
    <name evidence="1" type="primary">HaOG213914</name>
    <name evidence="1" type="ORF">B5X24_HaOG213914</name>
</gene>
<protein>
    <submittedName>
        <fullName evidence="1">Uncharacterized protein</fullName>
    </submittedName>
</protein>
<proteinExistence type="predicted"/>
<evidence type="ECO:0000313" key="2">
    <source>
        <dbReference type="Proteomes" id="UP000249218"/>
    </source>
</evidence>
<evidence type="ECO:0000313" key="1">
    <source>
        <dbReference type="EMBL" id="PZC71223.1"/>
    </source>
</evidence>
<accession>A0A2W1BHT0</accession>
<name>A0A2W1BHT0_HELAM</name>
<dbReference type="AlphaFoldDB" id="A0A2W1BHT0"/>
<dbReference type="EMBL" id="KZ150358">
    <property type="protein sequence ID" value="PZC71223.1"/>
    <property type="molecule type" value="Genomic_DNA"/>
</dbReference>
<sequence>AARLPTFHFVAALAVSRPPPRHRHAAATPPPHRRISRGFTFVQGQLPHIDQRAGLFFGQRISIAIQRGNAASLLGTFPEDSDAEEYFDA</sequence>
<feature type="non-terminal residue" evidence="1">
    <location>
        <position position="1"/>
    </location>
</feature>